<proteinExistence type="predicted"/>
<dbReference type="Pfam" id="PF20497">
    <property type="entry name" value="SWI-SNF_Ssr4_C"/>
    <property type="match status" value="1"/>
</dbReference>
<dbReference type="RefSeq" id="XP_028472643.1">
    <property type="nucleotide sequence ID" value="XM_028619147.1"/>
</dbReference>
<protein>
    <recommendedName>
        <fullName evidence="2">SWI/SNF and RSC complexes subunit Ssr4 C-terminal domain-containing protein</fullName>
    </recommendedName>
</protein>
<gene>
    <name evidence="3" type="ORF">EHS24_003473</name>
</gene>
<evidence type="ECO:0000313" key="3">
    <source>
        <dbReference type="EMBL" id="RSH77496.1"/>
    </source>
</evidence>
<comment type="caution">
    <text evidence="3">The sequence shown here is derived from an EMBL/GenBank/DDBJ whole genome shotgun (WGS) entry which is preliminary data.</text>
</comment>
<feature type="domain" description="SWI/SNF and RSC complexes subunit Ssr4 C-terminal" evidence="2">
    <location>
        <begin position="164"/>
        <end position="214"/>
    </location>
</feature>
<dbReference type="STRING" id="105984.A0A427XF94"/>
<dbReference type="GeneID" id="39588016"/>
<keyword evidence="4" id="KW-1185">Reference proteome</keyword>
<evidence type="ECO:0000256" key="1">
    <source>
        <dbReference type="SAM" id="MobiDB-lite"/>
    </source>
</evidence>
<evidence type="ECO:0000313" key="4">
    <source>
        <dbReference type="Proteomes" id="UP000279236"/>
    </source>
</evidence>
<dbReference type="InterPro" id="IPR046464">
    <property type="entry name" value="SWI-SNF_Ssr4_C"/>
</dbReference>
<organism evidence="3 4">
    <name type="scientific">Apiotrichum porosum</name>
    <dbReference type="NCBI Taxonomy" id="105984"/>
    <lineage>
        <taxon>Eukaryota</taxon>
        <taxon>Fungi</taxon>
        <taxon>Dikarya</taxon>
        <taxon>Basidiomycota</taxon>
        <taxon>Agaricomycotina</taxon>
        <taxon>Tremellomycetes</taxon>
        <taxon>Trichosporonales</taxon>
        <taxon>Trichosporonaceae</taxon>
        <taxon>Apiotrichum</taxon>
    </lineage>
</organism>
<dbReference type="Proteomes" id="UP000279236">
    <property type="component" value="Unassembled WGS sequence"/>
</dbReference>
<feature type="region of interest" description="Disordered" evidence="1">
    <location>
        <begin position="97"/>
        <end position="120"/>
    </location>
</feature>
<accession>A0A427XF94</accession>
<name>A0A427XF94_9TREE</name>
<evidence type="ECO:0000259" key="2">
    <source>
        <dbReference type="Pfam" id="PF20497"/>
    </source>
</evidence>
<dbReference type="EMBL" id="RSCE01000016">
    <property type="protein sequence ID" value="RSH77496.1"/>
    <property type="molecule type" value="Genomic_DNA"/>
</dbReference>
<dbReference type="AlphaFoldDB" id="A0A427XF94"/>
<dbReference type="OrthoDB" id="5321006at2759"/>
<sequence length="256" mass="27492">MNTFPANAIPQFSGPPHMAGFPPGVGVPGMPGVPGVPGLPGGPMPPGMQQQMGAPGLPMMADPQHLAMMQQQQQSFLAQQQQQQLSALSHQQLLMRGSPSGTMQHASKKKKHSARATPQAQMLPRHMSALAPPHGQEHYIKNAMAPPGQVGAPGMPMEQMEPWADALDELDPRELAMGRFRARHEIMAEVFGPERVQDIPGATDAWEGLGLNGETLEAKVLALESSNAELEAKFESELEAFRKRLEEADGPIAQTA</sequence>
<reference evidence="3 4" key="1">
    <citation type="submission" date="2018-11" db="EMBL/GenBank/DDBJ databases">
        <title>Genome sequence of Apiotrichum porosum DSM 27194.</title>
        <authorList>
            <person name="Aliyu H."/>
            <person name="Gorte O."/>
            <person name="Ochsenreither K."/>
        </authorList>
    </citation>
    <scope>NUCLEOTIDE SEQUENCE [LARGE SCALE GENOMIC DNA]</scope>
    <source>
        <strain evidence="3 4">DSM 27194</strain>
    </source>
</reference>